<keyword evidence="7 9" id="KW-0472">Membrane</keyword>
<dbReference type="CDD" id="cd04606">
    <property type="entry name" value="CBS_pair_Mg_transporter"/>
    <property type="match status" value="1"/>
</dbReference>
<feature type="transmembrane region" description="Helical" evidence="9">
    <location>
        <begin position="374"/>
        <end position="397"/>
    </location>
</feature>
<dbReference type="InterPro" id="IPR046342">
    <property type="entry name" value="CBS_dom_sf"/>
</dbReference>
<evidence type="ECO:0000313" key="11">
    <source>
        <dbReference type="EMBL" id="ATQ68284.1"/>
    </source>
</evidence>
<keyword evidence="4 9" id="KW-0812">Transmembrane</keyword>
<protein>
    <recommendedName>
        <fullName evidence="9">Magnesium transporter MgtE</fullName>
    </recommendedName>
</protein>
<dbReference type="InterPro" id="IPR000644">
    <property type="entry name" value="CBS_dom"/>
</dbReference>
<evidence type="ECO:0000256" key="3">
    <source>
        <dbReference type="ARBA" id="ARBA00022448"/>
    </source>
</evidence>
<dbReference type="SUPFAM" id="SSF54631">
    <property type="entry name" value="CBS-domain pair"/>
    <property type="match status" value="1"/>
</dbReference>
<evidence type="ECO:0000259" key="10">
    <source>
        <dbReference type="PROSITE" id="PS51371"/>
    </source>
</evidence>
<keyword evidence="3 9" id="KW-0813">Transport</keyword>
<evidence type="ECO:0000256" key="7">
    <source>
        <dbReference type="ARBA" id="ARBA00023136"/>
    </source>
</evidence>
<gene>
    <name evidence="11" type="primary">mgtE</name>
    <name evidence="11" type="ORF">CQW49_10650</name>
</gene>
<dbReference type="AlphaFoldDB" id="A0A2D2D019"/>
<sequence length="470" mass="51221">MSQDHEKSAPLERCFRDEETGEPRADFVAAVETAIAAEDADAVRALVAPLHEADLGALIELLGHEARPKLVELMGAEFDFLALTEVGETTREDILEEVPVETLAEAMLELESDDAVALLEMLEPKEQAQVLEALPAHERVVLRRSLEAAEGTAGRLMQTTLVAVPPFWTAGEVLDFFRATEPDVLPDNFFEVFVVDPGYRLLGTVFLDALVRAHPKTLVEDIMQADRRRVRFDEEGEEVARMFERYNLVSVPVVDEAERLVGVITIDDVVDVIQEAASEEIKALGGVNPHEELTDSFWWIVRSRFVWLFVNLGTAFLAASVLKSFENQLQQMVALAVLAPIVASQGGNSATQTMTVTVRALATRQLSRANALRIIFRELGTGALNGAAFGLITGLVAANWFENVGLGQVMALAMLTNLTAGALGGILVPMLFDRLNIDPAVSSSAFVTTVTDVTGYGSFLGIATLWFRLG</sequence>
<dbReference type="PANTHER" id="PTHR43773:SF1">
    <property type="entry name" value="MAGNESIUM TRANSPORTER MGTE"/>
    <property type="match status" value="1"/>
</dbReference>
<dbReference type="GO" id="GO:0046872">
    <property type="term" value="F:metal ion binding"/>
    <property type="evidence" value="ECO:0007669"/>
    <property type="project" value="UniProtKB-KW"/>
</dbReference>
<dbReference type="InterPro" id="IPR006668">
    <property type="entry name" value="Mg_transptr_MgtE_intracell_dom"/>
</dbReference>
<dbReference type="Pfam" id="PF00571">
    <property type="entry name" value="CBS"/>
    <property type="match status" value="1"/>
</dbReference>
<keyword evidence="8" id="KW-0129">CBS domain</keyword>
<dbReference type="Gene3D" id="1.25.60.10">
    <property type="entry name" value="MgtE N-terminal domain-like"/>
    <property type="match status" value="1"/>
</dbReference>
<dbReference type="Pfam" id="PF03448">
    <property type="entry name" value="MgtE_N"/>
    <property type="match status" value="1"/>
</dbReference>
<dbReference type="SUPFAM" id="SSF161093">
    <property type="entry name" value="MgtE membrane domain-like"/>
    <property type="match status" value="1"/>
</dbReference>
<dbReference type="SUPFAM" id="SSF158791">
    <property type="entry name" value="MgtE N-terminal domain-like"/>
    <property type="match status" value="1"/>
</dbReference>
<evidence type="ECO:0000256" key="1">
    <source>
        <dbReference type="ARBA" id="ARBA00004141"/>
    </source>
</evidence>
<feature type="domain" description="CBS" evidence="10">
    <location>
        <begin position="223"/>
        <end position="279"/>
    </location>
</feature>
<dbReference type="SMART" id="SM00116">
    <property type="entry name" value="CBS"/>
    <property type="match status" value="1"/>
</dbReference>
<evidence type="ECO:0000256" key="4">
    <source>
        <dbReference type="ARBA" id="ARBA00022692"/>
    </source>
</evidence>
<reference evidence="12" key="1">
    <citation type="submission" date="2017-10" db="EMBL/GenBank/DDBJ databases">
        <title>Completed PacBio SMRT sequence of Methylosinus trichosporium OB3b reveals presence of a third large plasmid.</title>
        <authorList>
            <person name="Charles T.C."/>
            <person name="Lynch M.D.J."/>
            <person name="Heil J.R."/>
            <person name="Cheng J."/>
        </authorList>
    </citation>
    <scope>NUCLEOTIDE SEQUENCE [LARGE SCALE GENOMIC DNA]</scope>
    <source>
        <strain evidence="12">OB3b</strain>
    </source>
</reference>
<dbReference type="PROSITE" id="PS51371">
    <property type="entry name" value="CBS"/>
    <property type="match status" value="1"/>
</dbReference>
<organism evidence="11 12">
    <name type="scientific">Methylosinus trichosporium (strain ATCC 35070 / NCIMB 11131 / UNIQEM 75 / OB3b)</name>
    <dbReference type="NCBI Taxonomy" id="595536"/>
    <lineage>
        <taxon>Bacteria</taxon>
        <taxon>Pseudomonadati</taxon>
        <taxon>Pseudomonadota</taxon>
        <taxon>Alphaproteobacteria</taxon>
        <taxon>Hyphomicrobiales</taxon>
        <taxon>Methylocystaceae</taxon>
        <taxon>Methylosinus</taxon>
    </lineage>
</organism>
<feature type="transmembrane region" description="Helical" evidence="9">
    <location>
        <begin position="444"/>
        <end position="467"/>
    </location>
</feature>
<comment type="subcellular location">
    <subcellularLocation>
        <location evidence="9">Cell membrane</location>
        <topology evidence="9">Multi-pass membrane protein</topology>
    </subcellularLocation>
    <subcellularLocation>
        <location evidence="1">Membrane</location>
        <topology evidence="1">Multi-pass membrane protein</topology>
    </subcellularLocation>
</comment>
<comment type="function">
    <text evidence="9">Acts as a magnesium transporter.</text>
</comment>
<dbReference type="SMART" id="SM00924">
    <property type="entry name" value="MgtE_N"/>
    <property type="match status" value="1"/>
</dbReference>
<dbReference type="GO" id="GO:0015095">
    <property type="term" value="F:magnesium ion transmembrane transporter activity"/>
    <property type="evidence" value="ECO:0007669"/>
    <property type="project" value="UniProtKB-UniRule"/>
</dbReference>
<dbReference type="RefSeq" id="WP_003609964.1">
    <property type="nucleotide sequence ID" value="NZ_ADVE02000001.1"/>
</dbReference>
<evidence type="ECO:0000256" key="2">
    <source>
        <dbReference type="ARBA" id="ARBA00009749"/>
    </source>
</evidence>
<dbReference type="GO" id="GO:0005886">
    <property type="term" value="C:plasma membrane"/>
    <property type="evidence" value="ECO:0007669"/>
    <property type="project" value="UniProtKB-SubCell"/>
</dbReference>
<dbReference type="Proteomes" id="UP000230709">
    <property type="component" value="Chromosome"/>
</dbReference>
<evidence type="ECO:0000256" key="8">
    <source>
        <dbReference type="PROSITE-ProRule" id="PRU00703"/>
    </source>
</evidence>
<feature type="transmembrane region" description="Helical" evidence="9">
    <location>
        <begin position="409"/>
        <end position="432"/>
    </location>
</feature>
<dbReference type="InterPro" id="IPR006669">
    <property type="entry name" value="MgtE_transporter"/>
</dbReference>
<keyword evidence="9" id="KW-1003">Cell membrane</keyword>
<comment type="similarity">
    <text evidence="2 9">Belongs to the SLC41A transporter family.</text>
</comment>
<dbReference type="NCBIfam" id="TIGR00400">
    <property type="entry name" value="mgtE"/>
    <property type="match status" value="1"/>
</dbReference>
<keyword evidence="5 9" id="KW-0460">Magnesium</keyword>
<evidence type="ECO:0000256" key="9">
    <source>
        <dbReference type="RuleBase" id="RU362011"/>
    </source>
</evidence>
<proteinExistence type="inferred from homology"/>
<dbReference type="STRING" id="595536.GCA_000178815_03034"/>
<dbReference type="InterPro" id="IPR038076">
    <property type="entry name" value="MgtE_N_sf"/>
</dbReference>
<comment type="subunit">
    <text evidence="9">Homodimer.</text>
</comment>
<accession>A0A2D2D019</accession>
<dbReference type="InterPro" id="IPR036739">
    <property type="entry name" value="SLC41_membr_dom_sf"/>
</dbReference>
<evidence type="ECO:0000256" key="5">
    <source>
        <dbReference type="ARBA" id="ARBA00022842"/>
    </source>
</evidence>
<dbReference type="Gene3D" id="1.10.357.20">
    <property type="entry name" value="SLC41 divalent cation transporters, integral membrane domain"/>
    <property type="match status" value="1"/>
</dbReference>
<keyword evidence="9" id="KW-0479">Metal-binding</keyword>
<evidence type="ECO:0000256" key="6">
    <source>
        <dbReference type="ARBA" id="ARBA00022989"/>
    </source>
</evidence>
<dbReference type="InterPro" id="IPR006667">
    <property type="entry name" value="SLC41_membr_dom"/>
</dbReference>
<evidence type="ECO:0000313" key="12">
    <source>
        <dbReference type="Proteomes" id="UP000230709"/>
    </source>
</evidence>
<comment type="caution">
    <text evidence="9">Lacks conserved residue(s) required for the propagation of feature annotation.</text>
</comment>
<dbReference type="EMBL" id="CP023737">
    <property type="protein sequence ID" value="ATQ68284.1"/>
    <property type="molecule type" value="Genomic_DNA"/>
</dbReference>
<keyword evidence="12" id="KW-1185">Reference proteome</keyword>
<dbReference type="Pfam" id="PF01769">
    <property type="entry name" value="MgtE"/>
    <property type="match status" value="1"/>
</dbReference>
<name>A0A2D2D019_METT3</name>
<dbReference type="Gene3D" id="3.10.580.10">
    <property type="entry name" value="CBS-domain"/>
    <property type="match status" value="1"/>
</dbReference>
<dbReference type="PANTHER" id="PTHR43773">
    <property type="entry name" value="MAGNESIUM TRANSPORTER MGTE"/>
    <property type="match status" value="1"/>
</dbReference>
<keyword evidence="6 9" id="KW-1133">Transmembrane helix</keyword>
<dbReference type="KEGG" id="mtw:CQW49_10650"/>
<feature type="transmembrane region" description="Helical" evidence="9">
    <location>
        <begin position="305"/>
        <end position="322"/>
    </location>
</feature>